<sequence length="76" mass="8493">MSNSNSGYVPPPSTGHEIGVMFGFIGAFLLAMILYGVWFNLSNKKSLARENERLRTVRQQFGISTDEKPRAEKTIS</sequence>
<evidence type="ECO:0000256" key="1">
    <source>
        <dbReference type="SAM" id="Phobius"/>
    </source>
</evidence>
<keyword evidence="1" id="KW-1133">Transmembrane helix</keyword>
<dbReference type="HOGENOM" id="CLU_2656343_0_0_1"/>
<proteinExistence type="predicted"/>
<keyword evidence="3" id="KW-1185">Reference proteome</keyword>
<dbReference type="OrthoDB" id="3436553at2759"/>
<feature type="transmembrane region" description="Helical" evidence="1">
    <location>
        <begin position="20"/>
        <end position="41"/>
    </location>
</feature>
<dbReference type="EMBL" id="KN847543">
    <property type="protein sequence ID" value="KIW03756.1"/>
    <property type="molecule type" value="Genomic_DNA"/>
</dbReference>
<dbReference type="AlphaFoldDB" id="A0A0D1XMK2"/>
<protein>
    <submittedName>
        <fullName evidence="2">Uncharacterized protein</fullName>
    </submittedName>
</protein>
<dbReference type="VEuPathDB" id="FungiDB:PV09_05061"/>
<accession>A0A0D1XMK2</accession>
<name>A0A0D1XMK2_9PEZI</name>
<dbReference type="RefSeq" id="XP_016213625.1">
    <property type="nucleotide sequence ID" value="XM_016358524.1"/>
</dbReference>
<dbReference type="Proteomes" id="UP000053259">
    <property type="component" value="Unassembled WGS sequence"/>
</dbReference>
<evidence type="ECO:0000313" key="3">
    <source>
        <dbReference type="Proteomes" id="UP000053259"/>
    </source>
</evidence>
<dbReference type="STRING" id="253628.A0A0D1XMK2"/>
<keyword evidence="1" id="KW-0812">Transmembrane</keyword>
<organism evidence="2 3">
    <name type="scientific">Verruconis gallopava</name>
    <dbReference type="NCBI Taxonomy" id="253628"/>
    <lineage>
        <taxon>Eukaryota</taxon>
        <taxon>Fungi</taxon>
        <taxon>Dikarya</taxon>
        <taxon>Ascomycota</taxon>
        <taxon>Pezizomycotina</taxon>
        <taxon>Dothideomycetes</taxon>
        <taxon>Pleosporomycetidae</taxon>
        <taxon>Venturiales</taxon>
        <taxon>Sympoventuriaceae</taxon>
        <taxon>Verruconis</taxon>
    </lineage>
</organism>
<gene>
    <name evidence="2" type="ORF">PV09_05061</name>
</gene>
<keyword evidence="1" id="KW-0472">Membrane</keyword>
<dbReference type="GeneID" id="27313034"/>
<evidence type="ECO:0000313" key="2">
    <source>
        <dbReference type="EMBL" id="KIW03756.1"/>
    </source>
</evidence>
<reference evidence="2 3" key="1">
    <citation type="submission" date="2015-01" db="EMBL/GenBank/DDBJ databases">
        <title>The Genome Sequence of Ochroconis gallopava CBS43764.</title>
        <authorList>
            <consortium name="The Broad Institute Genomics Platform"/>
            <person name="Cuomo C."/>
            <person name="de Hoog S."/>
            <person name="Gorbushina A."/>
            <person name="Stielow B."/>
            <person name="Teixiera M."/>
            <person name="Abouelleil A."/>
            <person name="Chapman S.B."/>
            <person name="Priest M."/>
            <person name="Young S.K."/>
            <person name="Wortman J."/>
            <person name="Nusbaum C."/>
            <person name="Birren B."/>
        </authorList>
    </citation>
    <scope>NUCLEOTIDE SEQUENCE [LARGE SCALE GENOMIC DNA]</scope>
    <source>
        <strain evidence="2 3">CBS 43764</strain>
    </source>
</reference>
<dbReference type="InParanoid" id="A0A0D1XMK2"/>